<dbReference type="InterPro" id="IPR007471">
    <property type="entry name" value="N-end_Aminoacyl_Trfase_N"/>
</dbReference>
<keyword evidence="2 6" id="KW-0808">Transferase</keyword>
<reference evidence="6" key="2">
    <citation type="submission" date="2021-08" db="EMBL/GenBank/DDBJ databases">
        <authorList>
            <person name="Dalcin Martins P."/>
        </authorList>
    </citation>
    <scope>NUCLEOTIDE SEQUENCE</scope>
    <source>
        <strain evidence="6">MAG_39</strain>
    </source>
</reference>
<organism evidence="6 7">
    <name type="scientific">Candidatus Nitrobium versatile</name>
    <dbReference type="NCBI Taxonomy" id="2884831"/>
    <lineage>
        <taxon>Bacteria</taxon>
        <taxon>Pseudomonadati</taxon>
        <taxon>Nitrospirota</taxon>
        <taxon>Nitrospiria</taxon>
        <taxon>Nitrospirales</taxon>
        <taxon>Nitrospiraceae</taxon>
        <taxon>Candidatus Nitrobium</taxon>
    </lineage>
</organism>
<reference evidence="6" key="1">
    <citation type="journal article" date="2021" name="bioRxiv">
        <title>Unraveling nitrogen, sulfur and carbon metabolic pathways and microbial community transcriptional responses to substrate deprivation and toxicity stresses in a bioreactor mimicking anoxic brackish coastal sediment conditions.</title>
        <authorList>
            <person name="Martins P.D."/>
            <person name="Echeveste M.J."/>
            <person name="Arshad A."/>
            <person name="Kurth J."/>
            <person name="Ouboter H."/>
            <person name="Jetten M.S.M."/>
            <person name="Welte C.U."/>
        </authorList>
    </citation>
    <scope>NUCLEOTIDE SEQUENCE</scope>
    <source>
        <strain evidence="6">MAG_39</strain>
    </source>
</reference>
<gene>
    <name evidence="6" type="ORF">K8I29_14860</name>
</gene>
<proteinExistence type="predicted"/>
<keyword evidence="3 6" id="KW-0012">Acyltransferase</keyword>
<feature type="domain" description="N-end aminoacyl transferase N-terminal" evidence="4">
    <location>
        <begin position="17"/>
        <end position="86"/>
    </location>
</feature>
<protein>
    <submittedName>
        <fullName evidence="6">Arginyltransferase</fullName>
        <ecNumber evidence="6">2.3.2.8</ecNumber>
    </submittedName>
</protein>
<evidence type="ECO:0000259" key="5">
    <source>
        <dbReference type="Pfam" id="PF04377"/>
    </source>
</evidence>
<dbReference type="InterPro" id="IPR030700">
    <property type="entry name" value="N-end_Aminoacyl_Trfase"/>
</dbReference>
<dbReference type="GO" id="GO:0008914">
    <property type="term" value="F:leucyl-tRNA--protein transferase activity"/>
    <property type="evidence" value="ECO:0007669"/>
    <property type="project" value="InterPro"/>
</dbReference>
<feature type="domain" description="N-end rule aminoacyl transferase C-terminal" evidence="5">
    <location>
        <begin position="107"/>
        <end position="227"/>
    </location>
</feature>
<accession>A0A953JGF9</accession>
<dbReference type="GO" id="GO:0071596">
    <property type="term" value="P:ubiquitin-dependent protein catabolic process via the N-end rule pathway"/>
    <property type="evidence" value="ECO:0007669"/>
    <property type="project" value="InterPro"/>
</dbReference>
<evidence type="ECO:0000256" key="3">
    <source>
        <dbReference type="ARBA" id="ARBA00023315"/>
    </source>
</evidence>
<dbReference type="Pfam" id="PF04377">
    <property type="entry name" value="ATE_C"/>
    <property type="match status" value="1"/>
</dbReference>
<keyword evidence="1" id="KW-0963">Cytoplasm</keyword>
<dbReference type="GO" id="GO:0005737">
    <property type="term" value="C:cytoplasm"/>
    <property type="evidence" value="ECO:0007669"/>
    <property type="project" value="TreeGrafter"/>
</dbReference>
<dbReference type="PANTHER" id="PTHR21367:SF1">
    <property type="entry name" value="ARGINYL-TRNA--PROTEIN TRANSFERASE 1"/>
    <property type="match status" value="1"/>
</dbReference>
<evidence type="ECO:0000256" key="2">
    <source>
        <dbReference type="ARBA" id="ARBA00022679"/>
    </source>
</evidence>
<dbReference type="AlphaFoldDB" id="A0A953JGF9"/>
<dbReference type="PANTHER" id="PTHR21367">
    <property type="entry name" value="ARGININE-TRNA-PROTEIN TRANSFERASE 1"/>
    <property type="match status" value="1"/>
</dbReference>
<dbReference type="PIRSF" id="PIRSF037208">
    <property type="entry name" value="ATE_pro_prd"/>
    <property type="match status" value="1"/>
</dbReference>
<dbReference type="EMBL" id="JAIOIV010000117">
    <property type="protein sequence ID" value="MBZ0157476.1"/>
    <property type="molecule type" value="Genomic_DNA"/>
</dbReference>
<evidence type="ECO:0000313" key="7">
    <source>
        <dbReference type="Proteomes" id="UP000705867"/>
    </source>
</evidence>
<dbReference type="InterPro" id="IPR017138">
    <property type="entry name" value="Asp_Glu_LeuTrfase"/>
</dbReference>
<dbReference type="NCBIfam" id="NF002346">
    <property type="entry name" value="PRK01305.2-3"/>
    <property type="match status" value="1"/>
</dbReference>
<comment type="caution">
    <text evidence="6">The sequence shown here is derived from an EMBL/GenBank/DDBJ whole genome shotgun (WGS) entry which is preliminary data.</text>
</comment>
<dbReference type="Proteomes" id="UP000705867">
    <property type="component" value="Unassembled WGS sequence"/>
</dbReference>
<dbReference type="SUPFAM" id="SSF55729">
    <property type="entry name" value="Acyl-CoA N-acyltransferases (Nat)"/>
    <property type="match status" value="1"/>
</dbReference>
<name>A0A953JGF9_9BACT</name>
<dbReference type="Pfam" id="PF04376">
    <property type="entry name" value="ATE_N"/>
    <property type="match status" value="1"/>
</dbReference>
<evidence type="ECO:0000256" key="1">
    <source>
        <dbReference type="ARBA" id="ARBA00022490"/>
    </source>
</evidence>
<dbReference type="EC" id="2.3.2.8" evidence="6"/>
<dbReference type="InterPro" id="IPR007472">
    <property type="entry name" value="N-end_Aminoacyl_Trfase_C"/>
</dbReference>
<dbReference type="GO" id="GO:0004057">
    <property type="term" value="F:arginyl-tRNA--protein transferase activity"/>
    <property type="evidence" value="ECO:0007669"/>
    <property type="project" value="UniProtKB-EC"/>
</dbReference>
<sequence>MKRQQEIFSEAFQESFPCAYFGDGRTASVEYVIAGAGQSQRFDEFLARGYRRLGRIFYRNVCRDCSSCIPLRLEVGEFCPSRSQKRTLKKNGNIRLEILAAPVLTFEKVELYRKYLRSKHGEVEEAYRDIEHMLSLYHGSIPVIEMSYYLEDRLVGVGIVDEGENSLSSNYFFYDTDFLPRRPGVFSILSEIALARQRGKRYYYLGFHIEEVGKMSYKKHFRPNQVLAEGTWEEFLR</sequence>
<evidence type="ECO:0000259" key="4">
    <source>
        <dbReference type="Pfam" id="PF04376"/>
    </source>
</evidence>
<dbReference type="InterPro" id="IPR016181">
    <property type="entry name" value="Acyl_CoA_acyltransferase"/>
</dbReference>
<evidence type="ECO:0000313" key="6">
    <source>
        <dbReference type="EMBL" id="MBZ0157476.1"/>
    </source>
</evidence>